<sequence length="183" mass="20403">MSYASPLHSGQQLGQDALTEMARRSVGLMATGARADFDAVYHPDFCNREASAEPPETRGRGPAAAWATARWLRGSYADLRWTVTQVFGRDDLAVVCASMAGQHTGDVVFYDAQGRVDRVFPATGSPFEVDQVHFCRLRDGLVVEHWAVRDDLGQATQLGWFPPSPGYLWRCFRATRRARRNAR</sequence>
<dbReference type="Pfam" id="PF07366">
    <property type="entry name" value="SnoaL"/>
    <property type="match status" value="1"/>
</dbReference>
<dbReference type="InterPro" id="IPR032710">
    <property type="entry name" value="NTF2-like_dom_sf"/>
</dbReference>
<organism evidence="1 2">
    <name type="scientific">Micropruina glycogenica</name>
    <dbReference type="NCBI Taxonomy" id="75385"/>
    <lineage>
        <taxon>Bacteria</taxon>
        <taxon>Bacillati</taxon>
        <taxon>Actinomycetota</taxon>
        <taxon>Actinomycetes</taxon>
        <taxon>Propionibacteriales</taxon>
        <taxon>Nocardioidaceae</taxon>
        <taxon>Micropruina</taxon>
    </lineage>
</organism>
<dbReference type="SUPFAM" id="SSF54427">
    <property type="entry name" value="NTF2-like"/>
    <property type="match status" value="1"/>
</dbReference>
<dbReference type="InterPro" id="IPR009959">
    <property type="entry name" value="Cyclase_SnoaL-like"/>
</dbReference>
<dbReference type="KEGG" id="mgg:MPLG2_2027"/>
<dbReference type="Gene3D" id="3.10.450.50">
    <property type="match status" value="1"/>
</dbReference>
<evidence type="ECO:0000313" key="1">
    <source>
        <dbReference type="EMBL" id="SPD87057.1"/>
    </source>
</evidence>
<name>A0A2N9JHY9_9ACTN</name>
<dbReference type="EMBL" id="LT985188">
    <property type="protein sequence ID" value="SPD87057.1"/>
    <property type="molecule type" value="Genomic_DNA"/>
</dbReference>
<dbReference type="Proteomes" id="UP000238164">
    <property type="component" value="Chromosome 1"/>
</dbReference>
<dbReference type="GO" id="GO:0030638">
    <property type="term" value="P:polyketide metabolic process"/>
    <property type="evidence" value="ECO:0007669"/>
    <property type="project" value="InterPro"/>
</dbReference>
<evidence type="ECO:0000313" key="2">
    <source>
        <dbReference type="Proteomes" id="UP000238164"/>
    </source>
</evidence>
<proteinExistence type="predicted"/>
<gene>
    <name evidence="1" type="ORF">MPLG2_2027</name>
</gene>
<reference evidence="1 2" key="1">
    <citation type="submission" date="2018-02" db="EMBL/GenBank/DDBJ databases">
        <authorList>
            <person name="Cohen D.B."/>
            <person name="Kent A.D."/>
        </authorList>
    </citation>
    <scope>NUCLEOTIDE SEQUENCE [LARGE SCALE GENOMIC DNA]</scope>
    <source>
        <strain evidence="1">1</strain>
    </source>
</reference>
<accession>A0A2N9JHY9</accession>
<dbReference type="AlphaFoldDB" id="A0A2N9JHY9"/>
<protein>
    <submittedName>
        <fullName evidence="1">SnoaL-like polyketide cyclase</fullName>
    </submittedName>
</protein>
<keyword evidence="2" id="KW-1185">Reference proteome</keyword>